<dbReference type="PANTHER" id="PTHR32385:SF15">
    <property type="entry name" value="INOSITOL PHOSPHOCERAMIDE MANNOSYLTRANSFERASE 1"/>
    <property type="match status" value="1"/>
</dbReference>
<accession>A0ABU1A9V5</accession>
<dbReference type="PANTHER" id="PTHR32385">
    <property type="entry name" value="MANNOSYL PHOSPHORYLINOSITOL CERAMIDE SYNTHASE"/>
    <property type="match status" value="1"/>
</dbReference>
<dbReference type="InterPro" id="IPR029044">
    <property type="entry name" value="Nucleotide-diphossugar_trans"/>
</dbReference>
<sequence length="249" mass="28704">MIPKIIHYCWFGQQPLPPKVLKCLASWQKFCPEYELKRWDETNIDVNQNPFLKTAYDSGKYAFVSDFVRLDVIYRYGGVYLDTDVELLKPLDLLKHYQAFFGMEAAGRVNTGLGFGAEPQSRLIYELRKSYLVKNDNGSKGFETCVERNLPVFRTWGLLMSDETQCLAEGQVIVYATEYLDPKSLESGKVQLTSKTIAIHHYDASWKSQAWLAKRVTRLKIKAHRQINQLFGEGTYEALKRRILGRASD</sequence>
<protein>
    <submittedName>
        <fullName evidence="2">Glycosyltransferase</fullName>
    </submittedName>
</protein>
<keyword evidence="3" id="KW-1185">Reference proteome</keyword>
<dbReference type="Gene3D" id="3.90.550.20">
    <property type="match status" value="1"/>
</dbReference>
<dbReference type="Pfam" id="PF04488">
    <property type="entry name" value="Gly_transf_sug"/>
    <property type="match status" value="1"/>
</dbReference>
<gene>
    <name evidence="2" type="ORF">RA086_08840</name>
</gene>
<name>A0ABU1A9V5_9LACO</name>
<dbReference type="InterPro" id="IPR007577">
    <property type="entry name" value="GlycoTrfase_DXD_sugar-bd_CS"/>
</dbReference>
<proteinExistence type="predicted"/>
<dbReference type="SUPFAM" id="SSF53448">
    <property type="entry name" value="Nucleotide-diphospho-sugar transferases"/>
    <property type="match status" value="1"/>
</dbReference>
<keyword evidence="1" id="KW-0808">Transferase</keyword>
<evidence type="ECO:0000313" key="2">
    <source>
        <dbReference type="EMBL" id="MDQ7937714.1"/>
    </source>
</evidence>
<evidence type="ECO:0000313" key="3">
    <source>
        <dbReference type="Proteomes" id="UP001227831"/>
    </source>
</evidence>
<dbReference type="EMBL" id="JAVCWF010000001">
    <property type="protein sequence ID" value="MDQ7937714.1"/>
    <property type="molecule type" value="Genomic_DNA"/>
</dbReference>
<reference evidence="2 3" key="1">
    <citation type="journal article" date="2023" name="Int. J. Syst. Evol. Microbiol.">
        <title>Lactiplantibacillus brownii sp. nov., a novel psychrotolerant species isolated from sauerkraut.</title>
        <authorList>
            <person name="Heng Y.C."/>
            <person name="Silvaraju S."/>
            <person name="Lee J.K.Y."/>
            <person name="Kittelmann S."/>
        </authorList>
    </citation>
    <scope>NUCLEOTIDE SEQUENCE [LARGE SCALE GENOMIC DNA]</scope>
    <source>
        <strain evidence="2 3">WILCCON 0030</strain>
    </source>
</reference>
<dbReference type="Proteomes" id="UP001227831">
    <property type="component" value="Unassembled WGS sequence"/>
</dbReference>
<evidence type="ECO:0000256" key="1">
    <source>
        <dbReference type="ARBA" id="ARBA00022679"/>
    </source>
</evidence>
<dbReference type="RefSeq" id="WP_308703441.1">
    <property type="nucleotide sequence ID" value="NZ_AP027463.1"/>
</dbReference>
<comment type="caution">
    <text evidence="2">The sequence shown here is derived from an EMBL/GenBank/DDBJ whole genome shotgun (WGS) entry which is preliminary data.</text>
</comment>
<organism evidence="2 3">
    <name type="scientific">Lactiplantibacillus brownii</name>
    <dbReference type="NCBI Taxonomy" id="3069269"/>
    <lineage>
        <taxon>Bacteria</taxon>
        <taxon>Bacillati</taxon>
        <taxon>Bacillota</taxon>
        <taxon>Bacilli</taxon>
        <taxon>Lactobacillales</taxon>
        <taxon>Lactobacillaceae</taxon>
        <taxon>Lactiplantibacillus</taxon>
    </lineage>
</organism>
<dbReference type="InterPro" id="IPR051706">
    <property type="entry name" value="Glycosyltransferase_domain"/>
</dbReference>